<evidence type="ECO:0000313" key="2">
    <source>
        <dbReference type="EMBL" id="MBH5336482.1"/>
    </source>
</evidence>
<reference evidence="2 3" key="1">
    <citation type="submission" date="2020-09" db="EMBL/GenBank/DDBJ databases">
        <title>Biosynthesis of the nuclear factor of activated T cells inhibitor NFAT-133 and its congeners in Streptomyces pactum.</title>
        <authorList>
            <person name="Zhou W."/>
            <person name="Posri P."/>
            <person name="Abugrain M.E."/>
            <person name="Weisberg A.J."/>
            <person name="Chang J.H."/>
            <person name="Mahmud T."/>
        </authorList>
    </citation>
    <scope>NUCLEOTIDE SEQUENCE [LARGE SCALE GENOMIC DNA]</scope>
    <source>
        <strain evidence="2 3">ATCC 27456</strain>
    </source>
</reference>
<feature type="chain" id="PRO_5046423705" description="FlgD Ig-like domain-containing protein" evidence="1">
    <location>
        <begin position="19"/>
        <end position="750"/>
    </location>
</feature>
<feature type="signal peptide" evidence="1">
    <location>
        <begin position="1"/>
        <end position="18"/>
    </location>
</feature>
<comment type="caution">
    <text evidence="2">The sequence shown here is derived from an EMBL/GenBank/DDBJ whole genome shotgun (WGS) entry which is preliminary data.</text>
</comment>
<accession>A0ABS0NN21</accession>
<name>A0ABS0NN21_9ACTN</name>
<keyword evidence="1" id="KW-0732">Signal</keyword>
<gene>
    <name evidence="2" type="ORF">IHE55_17545</name>
</gene>
<proteinExistence type="predicted"/>
<sequence length="750" mass="79360">MLALGAGLLGTGAPSAVAADGTGTPPPMPTVTVPGERMALPRDAGIVAADGSGYLSAREARHPSGTLTWIGDDGRQVENLPEARAFNGGHGLEHIEGNSYRVRHYASGRTVRFDLPAGDTVTEVFAAGRLLTLRRSATGNTLHLWEVPAGGGAPVDRPVGGVPADMGPAVYTPASDARGAAFWWKPVGGGAWRTALLDFASARLTLVPSDGFGLLEYPRLTDDKVVFMAIDEKFDVSNAYVIDRNHPERPGTRITSLDGVTDWHTEMAVVGDWLVYMKPDDAYGHEVRAVPLSGGPARTLLDRSRGVFVTAADGSLLVEGGSDAAHWAVHRVTPGADGAPATAPRVELPPLSRWEVGGFAVDQGRLLLAGEDTRSTEPYPGTRLFGSDLTLDPDGKLTATAPADRGDLGYWVPGDDSGDPGSSGYYMTCYGSCLRLTGTGEGTVAHQRHDVPEVMAASGPYTVVRQHPTRQEVRNGDTVLRTTGAQAAALWGSTLWTPGTTPGTVNAVSLPSFSPSGSLSTGAPCVPRELQVVGRWVYWSCGPGREAGVYDRTTRRALDVPRGYAQLADGYLVSQDDAARKLLITYFPGAVPDDRTGTRELAALPFVPHAPQDRRGRHWAVDRFGGPVAHLDGNGDAVVVWPRVTTSPLAVIATNAPAKLNTSANTGWKGAWHTSRPVSHWKLTLSRTGESTVLRTFTGGTARGRIAVSWDGTLNGVKAKPGTYRWTLTAQPTDRTRPVVASGVVTVHTG</sequence>
<organism evidence="2 3">
    <name type="scientific">Streptomyces pactum</name>
    <dbReference type="NCBI Taxonomy" id="68249"/>
    <lineage>
        <taxon>Bacteria</taxon>
        <taxon>Bacillati</taxon>
        <taxon>Actinomycetota</taxon>
        <taxon>Actinomycetes</taxon>
        <taxon>Kitasatosporales</taxon>
        <taxon>Streptomycetaceae</taxon>
        <taxon>Streptomyces</taxon>
    </lineage>
</organism>
<dbReference type="Proteomes" id="UP000807371">
    <property type="component" value="Unassembled WGS sequence"/>
</dbReference>
<keyword evidence="3" id="KW-1185">Reference proteome</keyword>
<evidence type="ECO:0000313" key="3">
    <source>
        <dbReference type="Proteomes" id="UP000807371"/>
    </source>
</evidence>
<dbReference type="RefSeq" id="WP_197989888.1">
    <property type="nucleotide sequence ID" value="NZ_JACYXC010000001.1"/>
</dbReference>
<protein>
    <recommendedName>
        <fullName evidence="4">FlgD Ig-like domain-containing protein</fullName>
    </recommendedName>
</protein>
<dbReference type="EMBL" id="JACYXC010000001">
    <property type="protein sequence ID" value="MBH5336482.1"/>
    <property type="molecule type" value="Genomic_DNA"/>
</dbReference>
<evidence type="ECO:0008006" key="4">
    <source>
        <dbReference type="Google" id="ProtNLM"/>
    </source>
</evidence>
<evidence type="ECO:0000256" key="1">
    <source>
        <dbReference type="SAM" id="SignalP"/>
    </source>
</evidence>